<proteinExistence type="predicted"/>
<accession>A0AA38LSW7</accession>
<feature type="compositionally biased region" description="Low complexity" evidence="1">
    <location>
        <begin position="33"/>
        <end position="44"/>
    </location>
</feature>
<evidence type="ECO:0000256" key="1">
    <source>
        <dbReference type="SAM" id="MobiDB-lite"/>
    </source>
</evidence>
<gene>
    <name evidence="3" type="ORF">MKK02DRAFT_38828</name>
</gene>
<dbReference type="EMBL" id="JAKWFO010000008">
    <property type="protein sequence ID" value="KAI9634155.1"/>
    <property type="molecule type" value="Genomic_DNA"/>
</dbReference>
<reference evidence="3" key="1">
    <citation type="journal article" date="2022" name="G3 (Bethesda)">
        <title>High quality genome of the basidiomycete yeast Dioszegia hungarica PDD-24b-2 isolated from cloud water.</title>
        <authorList>
            <person name="Jarrige D."/>
            <person name="Haridas S."/>
            <person name="Bleykasten-Grosshans C."/>
            <person name="Joly M."/>
            <person name="Nadalig T."/>
            <person name="Sancelme M."/>
            <person name="Vuilleumier S."/>
            <person name="Grigoriev I.V."/>
            <person name="Amato P."/>
            <person name="Bringel F."/>
        </authorList>
    </citation>
    <scope>NUCLEOTIDE SEQUENCE</scope>
    <source>
        <strain evidence="3">PDD-24b-2</strain>
    </source>
</reference>
<keyword evidence="2" id="KW-1133">Transmembrane helix</keyword>
<dbReference type="GeneID" id="77729509"/>
<comment type="caution">
    <text evidence="3">The sequence shown here is derived from an EMBL/GenBank/DDBJ whole genome shotgun (WGS) entry which is preliminary data.</text>
</comment>
<protein>
    <submittedName>
        <fullName evidence="3">Uncharacterized protein</fullName>
    </submittedName>
</protein>
<organism evidence="3 4">
    <name type="scientific">Dioszegia hungarica</name>
    <dbReference type="NCBI Taxonomy" id="4972"/>
    <lineage>
        <taxon>Eukaryota</taxon>
        <taxon>Fungi</taxon>
        <taxon>Dikarya</taxon>
        <taxon>Basidiomycota</taxon>
        <taxon>Agaricomycotina</taxon>
        <taxon>Tremellomycetes</taxon>
        <taxon>Tremellales</taxon>
        <taxon>Bulleribasidiaceae</taxon>
        <taxon>Dioszegia</taxon>
    </lineage>
</organism>
<sequence length="207" mass="22693">MNHTTPTLPTVIITPSTPLNTLPTRSTRASYTAPSSPSAGRSSRQYSRRQHLLTALELGPSPFPHPDISEEKPDHALLLPSPSHFAPTRKRRRNNGLLLSLLVFAMFGLVLVGPMLPYRWYAGSSGMEVPAFVAAVQEHELAEVPVLSSAADTVAGDAESMWDAHGAGQQTEREASAIRRDGGVRAGHERRAWRWAVRRGWEMALLD</sequence>
<evidence type="ECO:0000313" key="3">
    <source>
        <dbReference type="EMBL" id="KAI9634155.1"/>
    </source>
</evidence>
<dbReference type="AlphaFoldDB" id="A0AA38LSW7"/>
<name>A0AA38LSW7_9TREE</name>
<evidence type="ECO:0000256" key="2">
    <source>
        <dbReference type="SAM" id="Phobius"/>
    </source>
</evidence>
<feature type="region of interest" description="Disordered" evidence="1">
    <location>
        <begin position="1"/>
        <end position="46"/>
    </location>
</feature>
<feature type="compositionally biased region" description="Polar residues" evidence="1">
    <location>
        <begin position="20"/>
        <end position="32"/>
    </location>
</feature>
<dbReference type="Proteomes" id="UP001164286">
    <property type="component" value="Unassembled WGS sequence"/>
</dbReference>
<keyword evidence="2" id="KW-0472">Membrane</keyword>
<feature type="compositionally biased region" description="Low complexity" evidence="1">
    <location>
        <begin position="1"/>
        <end position="19"/>
    </location>
</feature>
<dbReference type="RefSeq" id="XP_052943932.1">
    <property type="nucleotide sequence ID" value="XM_053090304.1"/>
</dbReference>
<evidence type="ECO:0000313" key="4">
    <source>
        <dbReference type="Proteomes" id="UP001164286"/>
    </source>
</evidence>
<keyword evidence="4" id="KW-1185">Reference proteome</keyword>
<keyword evidence="2" id="KW-0812">Transmembrane</keyword>
<feature type="transmembrane region" description="Helical" evidence="2">
    <location>
        <begin position="97"/>
        <end position="116"/>
    </location>
</feature>